<evidence type="ECO:0000313" key="1">
    <source>
        <dbReference type="EMBL" id="KMW67193.1"/>
    </source>
</evidence>
<proteinExistence type="predicted"/>
<dbReference type="AlphaFoldDB" id="A0A0J9ELI9"/>
<protein>
    <submittedName>
        <fullName evidence="1">Uncharacterized protein</fullName>
    </submittedName>
</protein>
<name>A0A0J9ELI9_AJEDA</name>
<reference evidence="1" key="1">
    <citation type="submission" date="2010-03" db="EMBL/GenBank/DDBJ databases">
        <title>Annotation of Blastomyces dermatitidis strain ATCC 18188.</title>
        <authorList>
            <consortium name="The Broad Institute Genome Sequencing Platform"/>
            <consortium name="Broad Institute Genome Sequencing Center for Infectious Disease."/>
            <person name="Cuomo C."/>
            <person name="Klein B."/>
            <person name="Sullivan T."/>
            <person name="Heitman J."/>
            <person name="Young S."/>
            <person name="Zeng Q."/>
            <person name="Gargeya S."/>
            <person name="Alvarado L."/>
            <person name="Berlin A.M."/>
            <person name="Chapman S.B."/>
            <person name="Chen Z."/>
            <person name="Freedman E."/>
            <person name="Gellesch M."/>
            <person name="Goldberg J."/>
            <person name="Griggs A."/>
            <person name="Gujja S."/>
            <person name="Heilman E."/>
            <person name="Heiman D."/>
            <person name="Howarth C."/>
            <person name="Mehta T."/>
            <person name="Neiman D."/>
            <person name="Pearson M."/>
            <person name="Roberts A."/>
            <person name="Saif S."/>
            <person name="Shea T."/>
            <person name="Shenoy N."/>
            <person name="Sisk P."/>
            <person name="Stolte C."/>
            <person name="Sykes S."/>
            <person name="White J."/>
            <person name="Yandava C."/>
            <person name="Haas B."/>
            <person name="Nusbaum C."/>
            <person name="Birren B."/>
        </authorList>
    </citation>
    <scope>NUCLEOTIDE SEQUENCE</scope>
    <source>
        <strain evidence="1">ATCC 18188</strain>
    </source>
</reference>
<accession>A0A0J9ELI9</accession>
<dbReference type="EMBL" id="GG749418">
    <property type="protein sequence ID" value="KMW67193.1"/>
    <property type="molecule type" value="Genomic_DNA"/>
</dbReference>
<organism evidence="1">
    <name type="scientific">Ajellomyces dermatitidis (strain ATCC 18188 / CBS 674.68)</name>
    <name type="common">Blastomyces dermatitidis</name>
    <dbReference type="NCBI Taxonomy" id="653446"/>
    <lineage>
        <taxon>Eukaryota</taxon>
        <taxon>Fungi</taxon>
        <taxon>Dikarya</taxon>
        <taxon>Ascomycota</taxon>
        <taxon>Pezizomycotina</taxon>
        <taxon>Eurotiomycetes</taxon>
        <taxon>Eurotiomycetidae</taxon>
        <taxon>Onygenales</taxon>
        <taxon>Ajellomycetaceae</taxon>
        <taxon>Blastomyces</taxon>
    </lineage>
</organism>
<dbReference type="Proteomes" id="UP000007802">
    <property type="component" value="Unassembled WGS sequence"/>
</dbReference>
<sequence length="92" mass="10401">MPLQRNKASPEMKSLIVTLKSPFVGKSTAEIHEATGISVNQINKIYHTAIQLGFNPEQRPLEIKTEHVADARRSRWPTIQIPELSKELISKI</sequence>
<gene>
    <name evidence="1" type="ORF">BDDG_11970</name>
</gene>